<evidence type="ECO:0000313" key="2">
    <source>
        <dbReference type="EMBL" id="KAF2670294.1"/>
    </source>
</evidence>
<name>A0A6A6UHD9_9PEZI</name>
<gene>
    <name evidence="2" type="ORF">BT63DRAFT_424235</name>
</gene>
<dbReference type="PANTHER" id="PTHR33112:SF1">
    <property type="entry name" value="HETEROKARYON INCOMPATIBILITY DOMAIN-CONTAINING PROTEIN"/>
    <property type="match status" value="1"/>
</dbReference>
<organism evidence="2 3">
    <name type="scientific">Microthyrium microscopicum</name>
    <dbReference type="NCBI Taxonomy" id="703497"/>
    <lineage>
        <taxon>Eukaryota</taxon>
        <taxon>Fungi</taxon>
        <taxon>Dikarya</taxon>
        <taxon>Ascomycota</taxon>
        <taxon>Pezizomycotina</taxon>
        <taxon>Dothideomycetes</taxon>
        <taxon>Dothideomycetes incertae sedis</taxon>
        <taxon>Microthyriales</taxon>
        <taxon>Microthyriaceae</taxon>
        <taxon>Microthyrium</taxon>
    </lineage>
</organism>
<keyword evidence="3" id="KW-1185">Reference proteome</keyword>
<dbReference type="InterPro" id="IPR010730">
    <property type="entry name" value="HET"/>
</dbReference>
<dbReference type="OrthoDB" id="5135333at2759"/>
<feature type="domain" description="Heterokaryon incompatibility" evidence="1">
    <location>
        <begin position="220"/>
        <end position="349"/>
    </location>
</feature>
<dbReference type="PANTHER" id="PTHR33112">
    <property type="entry name" value="DOMAIN PROTEIN, PUTATIVE-RELATED"/>
    <property type="match status" value="1"/>
</dbReference>
<sequence length="725" mass="82146">MNTGCVNAKTTEDKKIHLCKRCKTIKLKITLVLDNIQSTLQAVANNKEIIKWISDLGALNDRPNASSCSLCKVLLQVPRPGHYGGGSYPKDETYFLAISLGRYYLMHDIKLRIMRIPGKDEDVPWSTAGPIPDPHPDLGQICPTNGVFCLSSPNDDQKLQVGKVGESWDLPLLKRWLQECRVGHSCGLTYPLAKGELTVPSSVIDCISQKLVRYTASEDYIALSYVWGQEIMKNGSLADPPRTIKDAICVTRALGLRYLWVDRYCITASHKDTAYGQIKRMDEVYGKALLTIVALGDNPSVGLPGVNGKLRNFQPSFRVRNEDFRFTFGNPSCLIGQSKWAQRAWTFQEEFLSRRIVYFGEDQMYFNCLQMDRCEVFPISNPWVQDAQRRTRRRDLDVDTIWRHIQEYSKRELTKHSDILNAFLGIFHYYQTSSTIRHYWGIPFNTNKPVGNDELINLPDGVDQGRVNIKDFLSGLQWQKSKESFRRLGFPSWSWTGWQGGYIGNTDTTNPGQFGQDIGRRDIGHVWIERIDGTLTTLDELRGSEGFDFIPSSLTHFIHLDSWVTQLVFLPREDTSFDGERFAIAFQTVDGGYVQLDSERVDLTSSFSWSNPLRYFAVLLVNPALAVANSAVYPIIIHDLGFEGSLGSKPLSEFSSERVGSMIIYSTEIEEAASEPKDSDGEKLAGSDISRMSTKSLAPSKTKQKYLVTDELLSVCWERQFFRLQ</sequence>
<dbReference type="Proteomes" id="UP000799302">
    <property type="component" value="Unassembled WGS sequence"/>
</dbReference>
<evidence type="ECO:0000259" key="1">
    <source>
        <dbReference type="Pfam" id="PF06985"/>
    </source>
</evidence>
<accession>A0A6A6UHD9</accession>
<protein>
    <submittedName>
        <fullName evidence="2">HET-domain-containing protein</fullName>
    </submittedName>
</protein>
<reference evidence="2" key="1">
    <citation type="journal article" date="2020" name="Stud. Mycol.">
        <title>101 Dothideomycetes genomes: a test case for predicting lifestyles and emergence of pathogens.</title>
        <authorList>
            <person name="Haridas S."/>
            <person name="Albert R."/>
            <person name="Binder M."/>
            <person name="Bloem J."/>
            <person name="Labutti K."/>
            <person name="Salamov A."/>
            <person name="Andreopoulos B."/>
            <person name="Baker S."/>
            <person name="Barry K."/>
            <person name="Bills G."/>
            <person name="Bluhm B."/>
            <person name="Cannon C."/>
            <person name="Castanera R."/>
            <person name="Culley D."/>
            <person name="Daum C."/>
            <person name="Ezra D."/>
            <person name="Gonzalez J."/>
            <person name="Henrissat B."/>
            <person name="Kuo A."/>
            <person name="Liang C."/>
            <person name="Lipzen A."/>
            <person name="Lutzoni F."/>
            <person name="Magnuson J."/>
            <person name="Mondo S."/>
            <person name="Nolan M."/>
            <person name="Ohm R."/>
            <person name="Pangilinan J."/>
            <person name="Park H.-J."/>
            <person name="Ramirez L."/>
            <person name="Alfaro M."/>
            <person name="Sun H."/>
            <person name="Tritt A."/>
            <person name="Yoshinaga Y."/>
            <person name="Zwiers L.-H."/>
            <person name="Turgeon B."/>
            <person name="Goodwin S."/>
            <person name="Spatafora J."/>
            <person name="Crous P."/>
            <person name="Grigoriev I."/>
        </authorList>
    </citation>
    <scope>NUCLEOTIDE SEQUENCE</scope>
    <source>
        <strain evidence="2">CBS 115976</strain>
    </source>
</reference>
<proteinExistence type="predicted"/>
<dbReference type="AlphaFoldDB" id="A0A6A6UHD9"/>
<dbReference type="Pfam" id="PF06985">
    <property type="entry name" value="HET"/>
    <property type="match status" value="1"/>
</dbReference>
<evidence type="ECO:0000313" key="3">
    <source>
        <dbReference type="Proteomes" id="UP000799302"/>
    </source>
</evidence>
<dbReference type="EMBL" id="MU004234">
    <property type="protein sequence ID" value="KAF2670294.1"/>
    <property type="molecule type" value="Genomic_DNA"/>
</dbReference>